<keyword evidence="1" id="KW-0238">DNA-binding</keyword>
<dbReference type="Gene3D" id="1.10.260.40">
    <property type="entry name" value="lambda repressor-like DNA-binding domains"/>
    <property type="match status" value="1"/>
</dbReference>
<dbReference type="InterPro" id="IPR001387">
    <property type="entry name" value="Cro/C1-type_HTH"/>
</dbReference>
<evidence type="ECO:0000259" key="2">
    <source>
        <dbReference type="PROSITE" id="PS50943"/>
    </source>
</evidence>
<evidence type="ECO:0000313" key="3">
    <source>
        <dbReference type="EMBL" id="HIZ07982.1"/>
    </source>
</evidence>
<comment type="caution">
    <text evidence="3">The sequence shown here is derived from an EMBL/GenBank/DDBJ whole genome shotgun (WGS) entry which is preliminary data.</text>
</comment>
<proteinExistence type="predicted"/>
<reference evidence="3" key="1">
    <citation type="journal article" date="2021" name="PeerJ">
        <title>Extensive microbial diversity within the chicken gut microbiome revealed by metagenomics and culture.</title>
        <authorList>
            <person name="Gilroy R."/>
            <person name="Ravi A."/>
            <person name="Getino M."/>
            <person name="Pursley I."/>
            <person name="Horton D.L."/>
            <person name="Alikhan N.F."/>
            <person name="Baker D."/>
            <person name="Gharbi K."/>
            <person name="Hall N."/>
            <person name="Watson M."/>
            <person name="Adriaenssens E.M."/>
            <person name="Foster-Nyarko E."/>
            <person name="Jarju S."/>
            <person name="Secka A."/>
            <person name="Antonio M."/>
            <person name="Oren A."/>
            <person name="Chaudhuri R.R."/>
            <person name="La Ragione R."/>
            <person name="Hildebrand F."/>
            <person name="Pallen M.J."/>
        </authorList>
    </citation>
    <scope>NUCLEOTIDE SEQUENCE</scope>
    <source>
        <strain evidence="3">CHK192-9172</strain>
    </source>
</reference>
<dbReference type="SMART" id="SM00530">
    <property type="entry name" value="HTH_XRE"/>
    <property type="match status" value="1"/>
</dbReference>
<protein>
    <submittedName>
        <fullName evidence="3">Helix-turn-helix domain-containing protein</fullName>
    </submittedName>
</protein>
<dbReference type="AlphaFoldDB" id="A0A9D2D3I8"/>
<reference evidence="3" key="2">
    <citation type="submission" date="2021-04" db="EMBL/GenBank/DDBJ databases">
        <authorList>
            <person name="Gilroy R."/>
        </authorList>
    </citation>
    <scope>NUCLEOTIDE SEQUENCE</scope>
    <source>
        <strain evidence="3">CHK192-9172</strain>
    </source>
</reference>
<dbReference type="Proteomes" id="UP000824024">
    <property type="component" value="Unassembled WGS sequence"/>
</dbReference>
<sequence>MQSTAEINSLYAQIGKRIAALRKRKKMTQEQLAKILQVSVKHCSSVERGHSCFSLEKLITLSDIFDVSLDYLIGNSENTGERLVPQFVIDMFCRANPDKREKLVELMKVVEQMN</sequence>
<dbReference type="PANTHER" id="PTHR46558:SF11">
    <property type="entry name" value="HTH-TYPE TRANSCRIPTIONAL REGULATOR XRE"/>
    <property type="match status" value="1"/>
</dbReference>
<gene>
    <name evidence="3" type="ORF">IAA08_08610</name>
</gene>
<dbReference type="GO" id="GO:0003677">
    <property type="term" value="F:DNA binding"/>
    <property type="evidence" value="ECO:0007669"/>
    <property type="project" value="UniProtKB-KW"/>
</dbReference>
<evidence type="ECO:0000313" key="4">
    <source>
        <dbReference type="Proteomes" id="UP000824024"/>
    </source>
</evidence>
<dbReference type="CDD" id="cd00093">
    <property type="entry name" value="HTH_XRE"/>
    <property type="match status" value="1"/>
</dbReference>
<dbReference type="PANTHER" id="PTHR46558">
    <property type="entry name" value="TRACRIPTIONAL REGULATORY PROTEIN-RELATED-RELATED"/>
    <property type="match status" value="1"/>
</dbReference>
<evidence type="ECO:0000256" key="1">
    <source>
        <dbReference type="ARBA" id="ARBA00023125"/>
    </source>
</evidence>
<name>A0A9D2D3I8_9FIRM</name>
<dbReference type="SUPFAM" id="SSF47413">
    <property type="entry name" value="lambda repressor-like DNA-binding domains"/>
    <property type="match status" value="1"/>
</dbReference>
<feature type="domain" description="HTH cro/C1-type" evidence="2">
    <location>
        <begin position="18"/>
        <end position="72"/>
    </location>
</feature>
<dbReference type="EMBL" id="DXCH01000237">
    <property type="protein sequence ID" value="HIZ07982.1"/>
    <property type="molecule type" value="Genomic_DNA"/>
</dbReference>
<dbReference type="InterPro" id="IPR010982">
    <property type="entry name" value="Lambda_DNA-bd_dom_sf"/>
</dbReference>
<dbReference type="PROSITE" id="PS50943">
    <property type="entry name" value="HTH_CROC1"/>
    <property type="match status" value="1"/>
</dbReference>
<dbReference type="Pfam" id="PF01381">
    <property type="entry name" value="HTH_3"/>
    <property type="match status" value="1"/>
</dbReference>
<organism evidence="3 4">
    <name type="scientific">Candidatus Eubacterium avistercoris</name>
    <dbReference type="NCBI Taxonomy" id="2838567"/>
    <lineage>
        <taxon>Bacteria</taxon>
        <taxon>Bacillati</taxon>
        <taxon>Bacillota</taxon>
        <taxon>Clostridia</taxon>
        <taxon>Eubacteriales</taxon>
        <taxon>Eubacteriaceae</taxon>
        <taxon>Eubacterium</taxon>
    </lineage>
</organism>
<accession>A0A9D2D3I8</accession>